<dbReference type="Proteomes" id="UP001162156">
    <property type="component" value="Unassembled WGS sequence"/>
</dbReference>
<evidence type="ECO:0000256" key="4">
    <source>
        <dbReference type="ARBA" id="ARBA00022722"/>
    </source>
</evidence>
<evidence type="ECO:0000256" key="1">
    <source>
        <dbReference type="ARBA" id="ARBA00001968"/>
    </source>
</evidence>
<comment type="caution">
    <text evidence="9">The sequence shown here is derived from an EMBL/GenBank/DDBJ whole genome shotgun (WGS) entry which is preliminary data.</text>
</comment>
<dbReference type="AlphaFoldDB" id="A0AAV8ZTN9"/>
<evidence type="ECO:0000256" key="6">
    <source>
        <dbReference type="ARBA" id="ARBA00022801"/>
    </source>
</evidence>
<dbReference type="GO" id="GO:0046872">
    <property type="term" value="F:metal ion binding"/>
    <property type="evidence" value="ECO:0007669"/>
    <property type="project" value="UniProtKB-KW"/>
</dbReference>
<comment type="subcellular location">
    <subcellularLocation>
        <location evidence="2">Nucleus</location>
    </subcellularLocation>
</comment>
<dbReference type="InterPro" id="IPR045249">
    <property type="entry name" value="HARBI1-like"/>
</dbReference>
<dbReference type="GO" id="GO:0016787">
    <property type="term" value="F:hydrolase activity"/>
    <property type="evidence" value="ECO:0007669"/>
    <property type="project" value="UniProtKB-KW"/>
</dbReference>
<dbReference type="PANTHER" id="PTHR22930:SF289">
    <property type="entry name" value="DDE TNP4 DOMAIN-CONTAINING PROTEIN-RELATED"/>
    <property type="match status" value="1"/>
</dbReference>
<feature type="domain" description="DDE Tnp4" evidence="8">
    <location>
        <begin position="143"/>
        <end position="294"/>
    </location>
</feature>
<evidence type="ECO:0000259" key="8">
    <source>
        <dbReference type="Pfam" id="PF13359"/>
    </source>
</evidence>
<protein>
    <recommendedName>
        <fullName evidence="8">DDE Tnp4 domain-containing protein</fullName>
    </recommendedName>
</protein>
<dbReference type="EMBL" id="JANEYF010000454">
    <property type="protein sequence ID" value="KAJ8969815.1"/>
    <property type="molecule type" value="Genomic_DNA"/>
</dbReference>
<evidence type="ECO:0000256" key="3">
    <source>
        <dbReference type="ARBA" id="ARBA00006958"/>
    </source>
</evidence>
<keyword evidence="4" id="KW-0540">Nuclease</keyword>
<evidence type="ECO:0000256" key="5">
    <source>
        <dbReference type="ARBA" id="ARBA00022723"/>
    </source>
</evidence>
<comment type="similarity">
    <text evidence="3">Belongs to the HARBI1 family.</text>
</comment>
<gene>
    <name evidence="9" type="ORF">NQ314_001573</name>
</gene>
<evidence type="ECO:0000256" key="2">
    <source>
        <dbReference type="ARBA" id="ARBA00004123"/>
    </source>
</evidence>
<accession>A0AAV8ZTN9</accession>
<proteinExistence type="inferred from homology"/>
<evidence type="ECO:0000313" key="10">
    <source>
        <dbReference type="Proteomes" id="UP001162156"/>
    </source>
</evidence>
<dbReference type="Pfam" id="PF13359">
    <property type="entry name" value="DDE_Tnp_4"/>
    <property type="match status" value="1"/>
</dbReference>
<keyword evidence="6" id="KW-0378">Hydrolase</keyword>
<keyword evidence="10" id="KW-1185">Reference proteome</keyword>
<comment type="cofactor">
    <cofactor evidence="1">
        <name>a divalent metal cation</name>
        <dbReference type="ChEBI" id="CHEBI:60240"/>
    </cofactor>
</comment>
<organism evidence="9 10">
    <name type="scientific">Rhamnusium bicolor</name>
    <dbReference type="NCBI Taxonomy" id="1586634"/>
    <lineage>
        <taxon>Eukaryota</taxon>
        <taxon>Metazoa</taxon>
        <taxon>Ecdysozoa</taxon>
        <taxon>Arthropoda</taxon>
        <taxon>Hexapoda</taxon>
        <taxon>Insecta</taxon>
        <taxon>Pterygota</taxon>
        <taxon>Neoptera</taxon>
        <taxon>Endopterygota</taxon>
        <taxon>Coleoptera</taxon>
        <taxon>Polyphaga</taxon>
        <taxon>Cucujiformia</taxon>
        <taxon>Chrysomeloidea</taxon>
        <taxon>Cerambycidae</taxon>
        <taxon>Lepturinae</taxon>
        <taxon>Rhagiini</taxon>
        <taxon>Rhamnusium</taxon>
    </lineage>
</organism>
<evidence type="ECO:0000256" key="7">
    <source>
        <dbReference type="ARBA" id="ARBA00023242"/>
    </source>
</evidence>
<reference evidence="9" key="1">
    <citation type="journal article" date="2023" name="Insect Mol. Biol.">
        <title>Genome sequencing provides insights into the evolution of gene families encoding plant cell wall-degrading enzymes in longhorned beetles.</title>
        <authorList>
            <person name="Shin N.R."/>
            <person name="Okamura Y."/>
            <person name="Kirsch R."/>
            <person name="Pauchet Y."/>
        </authorList>
    </citation>
    <scope>NUCLEOTIDE SEQUENCE</scope>
    <source>
        <strain evidence="9">RBIC_L_NR</strain>
    </source>
</reference>
<dbReference type="PANTHER" id="PTHR22930">
    <property type="match status" value="1"/>
</dbReference>
<keyword evidence="7" id="KW-0539">Nucleus</keyword>
<dbReference type="InterPro" id="IPR027806">
    <property type="entry name" value="HARBI1_dom"/>
</dbReference>
<dbReference type="GO" id="GO:0004518">
    <property type="term" value="F:nuclease activity"/>
    <property type="evidence" value="ECO:0007669"/>
    <property type="project" value="UniProtKB-KW"/>
</dbReference>
<name>A0AAV8ZTN9_9CUCU</name>
<evidence type="ECO:0000313" key="9">
    <source>
        <dbReference type="EMBL" id="KAJ8969815.1"/>
    </source>
</evidence>
<dbReference type="GO" id="GO:0005634">
    <property type="term" value="C:nucleus"/>
    <property type="evidence" value="ECO:0007669"/>
    <property type="project" value="UniProtKB-SubCell"/>
</dbReference>
<sequence>MALMREDLENLTDDEDFLQLIEIEADNELRQRFRLSKETVELIIEEIKDEIVALEMSKNTALTPVEMVLVTLRFLATGSILQIIGDFNGIDKSTASRVISKVIRIIAQLGNQFINMPSTAEELQKVKQGFYAISRSPKCIGALDCTHIKIQSPGGNNPEIFRNRKEFFSFNVQSICDHNLKVQNIVCRWSGSSHDSTIFNNTRVRARIENGDFGNDSVLLGDSGYAVKNYLITLLRNPNSPAENVFNESQIRTRNPIDRFFGVFKRRFSVLALGIRLDINKVEAIVVACAVLHNIACQVGEPELEVDQDVEDAIQVANGVNLDDPPDIHIGFNMNNVARYNLITQYFQGLL</sequence>
<keyword evidence="5" id="KW-0479">Metal-binding</keyword>